<dbReference type="PATRIC" id="fig|76936.10.peg.1176"/>
<organism evidence="1 2">
    <name type="scientific">Helicobacter typhlonius</name>
    <dbReference type="NCBI Taxonomy" id="76936"/>
    <lineage>
        <taxon>Bacteria</taxon>
        <taxon>Pseudomonadati</taxon>
        <taxon>Campylobacterota</taxon>
        <taxon>Epsilonproteobacteria</taxon>
        <taxon>Campylobacterales</taxon>
        <taxon>Helicobacteraceae</taxon>
        <taxon>Helicobacter</taxon>
    </lineage>
</organism>
<evidence type="ECO:0000313" key="1">
    <source>
        <dbReference type="EMBL" id="CUU40089.1"/>
    </source>
</evidence>
<dbReference type="KEGG" id="hty:BN2458_PEG1204"/>
<accession>A0A0S4PV19</accession>
<gene>
    <name evidence="1" type="ORF">BN2458_PEG1204</name>
</gene>
<evidence type="ECO:0000313" key="2">
    <source>
        <dbReference type="Proteomes" id="UP000064525"/>
    </source>
</evidence>
<dbReference type="AlphaFoldDB" id="A0A0S4PV19"/>
<reference evidence="2" key="1">
    <citation type="submission" date="2015-11" db="EMBL/GenBank/DDBJ databases">
        <authorList>
            <person name="Anvar S.Y."/>
        </authorList>
    </citation>
    <scope>NUCLEOTIDE SEQUENCE [LARGE SCALE GENOMIC DNA]</scope>
</reference>
<name>A0A0S4PV19_9HELI</name>
<protein>
    <submittedName>
        <fullName evidence="1">Uncharacterized protein</fullName>
    </submittedName>
</protein>
<proteinExistence type="predicted"/>
<dbReference type="Proteomes" id="UP000064525">
    <property type="component" value="Chromosome I"/>
</dbReference>
<dbReference type="EMBL" id="LN907858">
    <property type="protein sequence ID" value="CUU40089.1"/>
    <property type="molecule type" value="Genomic_DNA"/>
</dbReference>
<sequence length="37" mass="4572">MMFVENDIACDYTKKYPNRAKKNVIQNQKCQKYVRRF</sequence>